<dbReference type="PROSITE" id="PS00455">
    <property type="entry name" value="AMP_BINDING"/>
    <property type="match status" value="1"/>
</dbReference>
<dbReference type="KEGG" id="slia:HA039_08035"/>
<keyword evidence="3" id="KW-0597">Phosphoprotein</keyword>
<dbReference type="RefSeq" id="WP_167025910.1">
    <property type="nucleotide sequence ID" value="NZ_CP050177.1"/>
</dbReference>
<dbReference type="Pfam" id="PF00668">
    <property type="entry name" value="Condensation"/>
    <property type="match status" value="1"/>
</dbReference>
<protein>
    <submittedName>
        <fullName evidence="6">Amino acid adenylation domain-containing protein</fullName>
    </submittedName>
</protein>
<keyword evidence="2" id="KW-0596">Phosphopantetheine</keyword>
<gene>
    <name evidence="6" type="ORF">HA039_08035</name>
</gene>
<dbReference type="NCBIfam" id="TIGR01733">
    <property type="entry name" value="AA-adenyl-dom"/>
    <property type="match status" value="1"/>
</dbReference>
<dbReference type="InterPro" id="IPR042099">
    <property type="entry name" value="ANL_N_sf"/>
</dbReference>
<dbReference type="InterPro" id="IPR020806">
    <property type="entry name" value="PKS_PP-bd"/>
</dbReference>
<feature type="domain" description="Carrier" evidence="5">
    <location>
        <begin position="981"/>
        <end position="1056"/>
    </location>
</feature>
<dbReference type="SMART" id="SM00823">
    <property type="entry name" value="PKS_PP"/>
    <property type="match status" value="1"/>
</dbReference>
<dbReference type="InterPro" id="IPR045851">
    <property type="entry name" value="AMP-bd_C_sf"/>
</dbReference>
<evidence type="ECO:0000256" key="3">
    <source>
        <dbReference type="ARBA" id="ARBA00022553"/>
    </source>
</evidence>
<accession>A0A6G9GVH3</accession>
<dbReference type="FunFam" id="3.40.50.12780:FF:000012">
    <property type="entry name" value="Non-ribosomal peptide synthetase"/>
    <property type="match status" value="1"/>
</dbReference>
<dbReference type="Pfam" id="PF00550">
    <property type="entry name" value="PP-binding"/>
    <property type="match status" value="1"/>
</dbReference>
<dbReference type="GO" id="GO:0005737">
    <property type="term" value="C:cytoplasm"/>
    <property type="evidence" value="ECO:0007669"/>
    <property type="project" value="TreeGrafter"/>
</dbReference>
<dbReference type="InterPro" id="IPR009081">
    <property type="entry name" value="PP-bd_ACP"/>
</dbReference>
<dbReference type="InterPro" id="IPR020845">
    <property type="entry name" value="AMP-binding_CS"/>
</dbReference>
<dbReference type="Pfam" id="PF13193">
    <property type="entry name" value="AMP-binding_C"/>
    <property type="match status" value="1"/>
</dbReference>
<evidence type="ECO:0000313" key="7">
    <source>
        <dbReference type="Proteomes" id="UP000501179"/>
    </source>
</evidence>
<evidence type="ECO:0000259" key="5">
    <source>
        <dbReference type="PROSITE" id="PS50075"/>
    </source>
</evidence>
<dbReference type="Gene3D" id="1.10.1200.10">
    <property type="entry name" value="ACP-like"/>
    <property type="match status" value="1"/>
</dbReference>
<dbReference type="Proteomes" id="UP000501179">
    <property type="component" value="Chromosome"/>
</dbReference>
<dbReference type="Pfam" id="PF00501">
    <property type="entry name" value="AMP-binding"/>
    <property type="match status" value="1"/>
</dbReference>
<name>A0A6G9GVH3_9ACTN</name>
<dbReference type="Gene3D" id="3.30.559.30">
    <property type="entry name" value="Nonribosomal peptide synthetase, condensation domain"/>
    <property type="match status" value="1"/>
</dbReference>
<dbReference type="Gene3D" id="3.40.50.12780">
    <property type="entry name" value="N-terminal domain of ligase-like"/>
    <property type="match status" value="1"/>
</dbReference>
<keyword evidence="7" id="KW-1185">Reference proteome</keyword>
<dbReference type="GO" id="GO:0008610">
    <property type="term" value="P:lipid biosynthetic process"/>
    <property type="evidence" value="ECO:0007669"/>
    <property type="project" value="UniProtKB-ARBA"/>
</dbReference>
<dbReference type="PANTHER" id="PTHR45527">
    <property type="entry name" value="NONRIBOSOMAL PEPTIDE SYNTHETASE"/>
    <property type="match status" value="1"/>
</dbReference>
<dbReference type="AlphaFoldDB" id="A0A6G9GVH3"/>
<dbReference type="Gene3D" id="3.30.300.30">
    <property type="match status" value="1"/>
</dbReference>
<comment type="cofactor">
    <cofactor evidence="1">
        <name>pantetheine 4'-phosphate</name>
        <dbReference type="ChEBI" id="CHEBI:47942"/>
    </cofactor>
</comment>
<dbReference type="EMBL" id="CP050177">
    <property type="protein sequence ID" value="QIQ02258.1"/>
    <property type="molecule type" value="Genomic_DNA"/>
</dbReference>
<proteinExistence type="predicted"/>
<dbReference type="GO" id="GO:0017000">
    <property type="term" value="P:antibiotic biosynthetic process"/>
    <property type="evidence" value="ECO:0007669"/>
    <property type="project" value="UniProtKB-ARBA"/>
</dbReference>
<dbReference type="InterPro" id="IPR010071">
    <property type="entry name" value="AA_adenyl_dom"/>
</dbReference>
<dbReference type="InterPro" id="IPR036736">
    <property type="entry name" value="ACP-like_sf"/>
</dbReference>
<dbReference type="InterPro" id="IPR006162">
    <property type="entry name" value="Ppantetheine_attach_site"/>
</dbReference>
<dbReference type="Gene3D" id="3.30.559.10">
    <property type="entry name" value="Chloramphenicol acetyltransferase-like domain"/>
    <property type="match status" value="1"/>
</dbReference>
<feature type="compositionally biased region" description="Low complexity" evidence="4">
    <location>
        <begin position="961"/>
        <end position="979"/>
    </location>
</feature>
<organism evidence="6 7">
    <name type="scientific">Streptomyces liangshanensis</name>
    <dbReference type="NCBI Taxonomy" id="2717324"/>
    <lineage>
        <taxon>Bacteria</taxon>
        <taxon>Bacillati</taxon>
        <taxon>Actinomycetota</taxon>
        <taxon>Actinomycetes</taxon>
        <taxon>Kitasatosporales</taxon>
        <taxon>Streptomycetaceae</taxon>
        <taxon>Streptomyces</taxon>
    </lineage>
</organism>
<feature type="region of interest" description="Disordered" evidence="4">
    <location>
        <begin position="163"/>
        <end position="188"/>
    </location>
</feature>
<evidence type="ECO:0000313" key="6">
    <source>
        <dbReference type="EMBL" id="QIQ02258.1"/>
    </source>
</evidence>
<dbReference type="InterPro" id="IPR001242">
    <property type="entry name" value="Condensation_dom"/>
</dbReference>
<dbReference type="GO" id="GO:0031177">
    <property type="term" value="F:phosphopantetheine binding"/>
    <property type="evidence" value="ECO:0007669"/>
    <property type="project" value="InterPro"/>
</dbReference>
<dbReference type="PROSITE" id="PS00012">
    <property type="entry name" value="PHOSPHOPANTETHEINE"/>
    <property type="match status" value="1"/>
</dbReference>
<dbReference type="FunFam" id="3.30.300.30:FF:000010">
    <property type="entry name" value="Enterobactin synthetase component F"/>
    <property type="match status" value="1"/>
</dbReference>
<dbReference type="PANTHER" id="PTHR45527:SF1">
    <property type="entry name" value="FATTY ACID SYNTHASE"/>
    <property type="match status" value="1"/>
</dbReference>
<dbReference type="GO" id="GO:0043041">
    <property type="term" value="P:amino acid activation for nonribosomal peptide biosynthetic process"/>
    <property type="evidence" value="ECO:0007669"/>
    <property type="project" value="TreeGrafter"/>
</dbReference>
<dbReference type="InterPro" id="IPR000873">
    <property type="entry name" value="AMP-dep_synth/lig_dom"/>
</dbReference>
<reference evidence="6 7" key="1">
    <citation type="submission" date="2020-03" db="EMBL/GenBank/DDBJ databases">
        <title>A novel species.</title>
        <authorList>
            <person name="Gao J."/>
        </authorList>
    </citation>
    <scope>NUCLEOTIDE SEQUENCE [LARGE SCALE GENOMIC DNA]</scope>
    <source>
        <strain evidence="6 7">QMT-12</strain>
    </source>
</reference>
<dbReference type="SUPFAM" id="SSF47336">
    <property type="entry name" value="ACP-like"/>
    <property type="match status" value="1"/>
</dbReference>
<dbReference type="GO" id="GO:0044550">
    <property type="term" value="P:secondary metabolite biosynthetic process"/>
    <property type="evidence" value="ECO:0007669"/>
    <property type="project" value="UniProtKB-ARBA"/>
</dbReference>
<evidence type="ECO:0000256" key="2">
    <source>
        <dbReference type="ARBA" id="ARBA00022450"/>
    </source>
</evidence>
<feature type="region of interest" description="Disordered" evidence="4">
    <location>
        <begin position="948"/>
        <end position="979"/>
    </location>
</feature>
<dbReference type="PROSITE" id="PS50075">
    <property type="entry name" value="CARRIER"/>
    <property type="match status" value="1"/>
</dbReference>
<dbReference type="SUPFAM" id="SSF52777">
    <property type="entry name" value="CoA-dependent acyltransferases"/>
    <property type="match status" value="2"/>
</dbReference>
<sequence length="1056" mass="110547">MPEQNVAPLFSPAGAAQYGVWLTERLELAGRCYHMPVRTVFDRVDPVALAQAWDDTLDRHPALAGALVERDGRLGSVPAPRRPALTLADADTDPAAHTARVEAEIARPFRLDTGPLIRATLFQRADGSAELLTVAHHAVFDGTSKDVLLTDLADAYTARLRGEAPVPPSAVPASPATGSAEPAESSVREAAEWFGEGAAGLVDAPVLLPGVHPAAQVSAKGAGAGENVERWLEGAAHDDLRAAAEKAGVTVFELLLAAVHALLLRYGNEDAAVGVSLSTRSAEQRDAVGLFVNELPVRAPAVDPDTAGLADLATALREDLRTLYRFRAVPYGAVARGLGPRVGLTPVTLSYRRARAEPRFEGARTRVDRAVFHHAARSPLNIQVVEEPARTLIAFQYDPAVVPPDAAARIAGHFTTLLDAALTTPDRPLAHLPLLAGDELRLLTETWQAAGPGPGDQLPEGFTGGLTVVDLMERQAELTPDAVAVTATDATLDFRTLQARSASLAAVLRERGIGPGQLVAVHLDRTSALPVALFAVLLTGAAYLPLDPAYPAERLAFVAADSGASLLLADRPPAPELAATTTVLLLGDLALPVAHRAAVTWEPEARAVAADTAYVLYTSGSTGRPKGVAVGHRALVNLLGSFAGLLDSGPGHVWLGLTSLSFDISALELFLPLVTGGRLVLGRDGLGTDGPGLLRLVRDEKVTHVQATPTGWQVLLAAEPGPAGLGGLTALAGGEPLPLPLARELRSLVGRLFNVYGPTETTIWSTRAEIPADPVRVGIGSPIAHTRAHVVDRHLRLVPVGQAGELLLGGDGLAFGYLGRPELTADRFVPDPYGPPGSRLYRTGDLVVRTADGALECLGRIDQQVKIRGHRIELGEIEAVLLGHPAVARAAVTLHEGGADGPVLAAYVVPAGDAPDADALRAHLRRTLPAVMCPQRFVTLDALPTTPNGKLDRRALPVPEAAPTAAAATTTAPTTATTPATGGDGLVAALCAIWCEVLDLPAVDPEDDLFDLGGHSLTIIRIAARIRESFGVEVDFDVFFDTPTVAGIARVVDASR</sequence>
<dbReference type="SUPFAM" id="SSF56801">
    <property type="entry name" value="Acetyl-CoA synthetase-like"/>
    <property type="match status" value="1"/>
</dbReference>
<dbReference type="InterPro" id="IPR023213">
    <property type="entry name" value="CAT-like_dom_sf"/>
</dbReference>
<evidence type="ECO:0000256" key="1">
    <source>
        <dbReference type="ARBA" id="ARBA00001957"/>
    </source>
</evidence>
<dbReference type="GO" id="GO:0003824">
    <property type="term" value="F:catalytic activity"/>
    <property type="evidence" value="ECO:0007669"/>
    <property type="project" value="InterPro"/>
</dbReference>
<dbReference type="InterPro" id="IPR025110">
    <property type="entry name" value="AMP-bd_C"/>
</dbReference>
<evidence type="ECO:0000256" key="4">
    <source>
        <dbReference type="SAM" id="MobiDB-lite"/>
    </source>
</evidence>